<dbReference type="PROSITE" id="PS50297">
    <property type="entry name" value="ANK_REP_REGION"/>
    <property type="match status" value="2"/>
</dbReference>
<dbReference type="PANTHER" id="PTHR10857">
    <property type="entry name" value="COPINE"/>
    <property type="match status" value="1"/>
</dbReference>
<dbReference type="Proteomes" id="UP000095280">
    <property type="component" value="Unplaced"/>
</dbReference>
<dbReference type="GO" id="GO:0005544">
    <property type="term" value="F:calcium-dependent phospholipid binding"/>
    <property type="evidence" value="ECO:0007669"/>
    <property type="project" value="InterPro"/>
</dbReference>
<evidence type="ECO:0000256" key="2">
    <source>
        <dbReference type="SAM" id="MobiDB-lite"/>
    </source>
</evidence>
<accession>A0A1I8IIB5</accession>
<dbReference type="PROSITE" id="PS50088">
    <property type="entry name" value="ANK_REPEAT"/>
    <property type="match status" value="2"/>
</dbReference>
<evidence type="ECO:0000256" key="1">
    <source>
        <dbReference type="PROSITE-ProRule" id="PRU00023"/>
    </source>
</evidence>
<dbReference type="InterPro" id="IPR036770">
    <property type="entry name" value="Ankyrin_rpt-contain_sf"/>
</dbReference>
<reference evidence="5" key="1">
    <citation type="submission" date="2016-11" db="UniProtKB">
        <authorList>
            <consortium name="WormBaseParasite"/>
        </authorList>
    </citation>
    <scope>IDENTIFICATION</scope>
</reference>
<dbReference type="WBParaSite" id="maker-uti_cns_0013160-snap-gene-0.3-mRNA-1">
    <property type="protein sequence ID" value="maker-uti_cns_0013160-snap-gene-0.3-mRNA-1"/>
    <property type="gene ID" value="maker-uti_cns_0013160-snap-gene-0.3"/>
</dbReference>
<sequence>KVEEYEGNKETLQLALRGRGLDKKDLFGKSDPTYCWQRRSDKGRTPWTRTGAPIKVSIDRLCGGDTQKRVHRRILDHTVDDLLAGQNSELQFDISVKTSPLEYQPSFLDYLFSGMDLCFTVAIDMTASNGVASQPTSLHYTDPYTTAMQAVLEIIQDYDTDQLLPAFGFGCRVPPDFRVSHEWPLNGDDSENPYCQGAEGVLAAYRSCLEQVRLSGPTNFAPVIRSVSRLAQERQDGSSYMVLLILTDGTIDDWVECKRAVIEASFLPVSIIVIGVGNGDFTVLSGMLPISVENATSAVGMLSSAVGNAVKCCRMLSSAVKNAVGNAAVSSAVGMSSAVDAVKCCRECYQVLSGMLKCCQVLSGMLSSAVGNAANAVCQVLRSAVGNAVNAVLGMLSSAVGMLSSAVGLCMLSSAVGNAVKCCRNAVKCCRNAVKCCRECCQVLSVKCCRECYQVLSGMLSSAVGIKCCRDAVKCCRECCHVLSGMLSSAVGNAVGGAVESSVLALSSPSKFDPRKKPADTAEMELLDQDVWLLEEGGQKACRDIVQFVELRRYLRPAADGTDSVRWSKVALTKDVLQELPTQITEYMQRRRLRPATTLARQAAAAAAAAAAASSGFERQMSVDQGDDPNTCTLRLSRSHTNSSVPSRETVRPPGEPNCPGCEPRPPDRERRSWPWPSSIRTVLSRPPTRASQRHPEGQLQRLGLEGEDGVGAAIGNEQSAGQGRHRADAVGEVAVSEAVELPKSGQAVHGQELVDAVHDVQPVGRLVNAVPNNPAEAVQAAEHAAAAVADVQALVVRQEQPAGAAQIVDPLQLPTEAHDGDAAGVANHTVERLAGQRLPAGAALARRVAQVAGLARLMKDVAGSIVNSGDVQRLEVREDPAGRVSPTPAAQAGRGGACGTGGGEDGPAGRLVHRLRQVVQQAAQPLQVGPSRVLGQVAGFLPGIELGTSVASSQQALQGGLLVGLHLISVAAAAAAVLNELLGLRLQEGDAAQEASARLSCRLALLPGGRRAGRRDVGVAVLAVAVNLKFLAVQQRAGAEVWEQRHGQRLRSGVSSHAALVSAAFRSDSRPSASVSYMRAHTVDEAGLPVLPPVALALRPAAPCEPLSAGSSRSTRRRWPMAVAVSRSDLGRQAAAVPEDEASGRWLRSRMSTLTFRLASSCTIFLESPAKVAWTNSSVARLPSSSSMMRLPAPTRRAKLIRLSPSGLLMRTRHQQPSNRSRRHPRLFVSGSRRLFGGLSQRGGVGQRLLAGATAQEGSRQPREAPSQGPLQGRLPAGVLGAGLGARGRLPLAIQRVVKRCQTAVDDGVVHRRSCELLGEHVQAKAAVGGVLGGRHYRLLKPTRKLSPDSSEPSEQLQSSALYSSSMMSLSSLLAAQAMRSMPHVEPVDEQMQQLSLGADGPAPETPESLRFRSLPQDMQRRLLLEYPRILATAMHQYSEGDNCEDILLKAFEDSSEMLRVHNSDGDNPMASALARQQGERAEKLVDIAVKRNPDALDDRTRHRESLLMLSTQSGSSADSLMERLLIREPTQLHRLYDNDGRNFLHHCALEESTEVLVSGLRRLIEEGRLAAGQVSAAIHMNDRAGDTVLHMMAARDREDMLSPLLQFARDAGISVNLDERQHRGKRWTPLMSAVSAGAARAVRFLLDSGADPLEEDSDGVTAEELAADRPELKELLQSEHSEDMEIAEAEEDNPDSSCDAVPPMVKAESWLTNCGWGRCAPLTAVCRLSASAPSVASAEPQRGSELSEMDLASLEDQLLSTGKTSAFFSALFRILDDRLPDHTGLATLSERPLRAALSIWGAHGHHVSRETLLQAFKEVKEDLLMDKKLEEKSKKPARASDISVEDQMQQLSLGADGPAPETPESLRFRSLPQDMQRRLLLEYPRILATAMHQYSEGDNCEDILLKAFEDSSEMLRVHNSDGDNPMASALARQQGERAEKLVDIAVKRNPDALDDRTRHRESLLMLSTQSGSSADSLMERLLIREPTQLHRLYDNDGRNFLHHCALEESTEVLVSGLRVTKRLIEEGRLAAGQVSAAIHMNDRAGDTVLHMMAARDREDMLSPLLQFARDAGISVNLDERQHRGKRWTPLMSAVSAGAARAVRFLLDSGADPLEEDSDGVTAEELAADRPELKELFEQQLQPGISEAAGGNEAAAAEETWLKSAGSAVGTIDSGMCTAPAGDLQRQTTVPSAAAAPAASSLPEAADSQQPLGLSDAELHRLLSGLADTGKETAFLNAFSGEHGTAVMLAKMSEKPMESLMMSLAHERGFRQLIQRALRSIQAEQLLWSSSFRGFSASFRGFSASFRGFSASFRGFSATFRGIVTSFRGIATSFRGIAVSSSRGLRGLAVAASRGSLEAGQTVAGEAAGRVHAGFVRPGAGPGRGRALVHVDAGDSAVGSAGGLGRLVAGGAVATVGLAGAVNAAGGAAGGVAGETEERLGGGQVAAGLALVAQLTPVAGVAGAAAAACAGPIAVAVAAQAADGAGGALWPEGAVLAAEAAGPHAQQFAQGGGSLGGGFARISAEVAKPPAFERLLELLEQGVTGHRLLLAFV</sequence>
<feature type="region of interest" description="Disordered" evidence="2">
    <location>
        <begin position="1253"/>
        <end position="1277"/>
    </location>
</feature>
<feature type="repeat" description="ANK" evidence="1">
    <location>
        <begin position="2087"/>
        <end position="2119"/>
    </location>
</feature>
<dbReference type="Gene3D" id="1.25.40.20">
    <property type="entry name" value="Ankyrin repeat-containing domain"/>
    <property type="match status" value="2"/>
</dbReference>
<dbReference type="InterPro" id="IPR036465">
    <property type="entry name" value="vWFA_dom_sf"/>
</dbReference>
<feature type="region of interest" description="Disordered" evidence="2">
    <location>
        <begin position="2190"/>
        <end position="2209"/>
    </location>
</feature>
<dbReference type="InterPro" id="IPR002035">
    <property type="entry name" value="VWF_A"/>
</dbReference>
<feature type="region of interest" description="Disordered" evidence="2">
    <location>
        <begin position="619"/>
        <end position="702"/>
    </location>
</feature>
<organism evidence="4 5">
    <name type="scientific">Macrostomum lignano</name>
    <dbReference type="NCBI Taxonomy" id="282301"/>
    <lineage>
        <taxon>Eukaryota</taxon>
        <taxon>Metazoa</taxon>
        <taxon>Spiralia</taxon>
        <taxon>Lophotrochozoa</taxon>
        <taxon>Platyhelminthes</taxon>
        <taxon>Rhabditophora</taxon>
        <taxon>Macrostomorpha</taxon>
        <taxon>Macrostomida</taxon>
        <taxon>Macrostomidae</taxon>
        <taxon>Macrostomum</taxon>
    </lineage>
</organism>
<evidence type="ECO:0000313" key="4">
    <source>
        <dbReference type="Proteomes" id="UP000095280"/>
    </source>
</evidence>
<feature type="compositionally biased region" description="Gly residues" evidence="2">
    <location>
        <begin position="894"/>
        <end position="907"/>
    </location>
</feature>
<evidence type="ECO:0000313" key="5">
    <source>
        <dbReference type="WBParaSite" id="maker-uti_cns_0013160-snap-gene-0.3-mRNA-1"/>
    </source>
</evidence>
<dbReference type="SUPFAM" id="SSF48403">
    <property type="entry name" value="Ankyrin repeat"/>
    <property type="match status" value="2"/>
</dbReference>
<protein>
    <submittedName>
        <fullName evidence="5">VWFA domain-containing protein</fullName>
    </submittedName>
</protein>
<dbReference type="PANTHER" id="PTHR10857:SF106">
    <property type="entry name" value="C2 DOMAIN-CONTAINING PROTEIN"/>
    <property type="match status" value="1"/>
</dbReference>
<evidence type="ECO:0000259" key="3">
    <source>
        <dbReference type="SMART" id="SM00327"/>
    </source>
</evidence>
<dbReference type="GO" id="GO:0005886">
    <property type="term" value="C:plasma membrane"/>
    <property type="evidence" value="ECO:0007669"/>
    <property type="project" value="TreeGrafter"/>
</dbReference>
<keyword evidence="1" id="KW-0040">ANK repeat</keyword>
<name>A0A1I8IIB5_9PLAT</name>
<feature type="compositionally biased region" description="Low complexity" evidence="2">
    <location>
        <begin position="2192"/>
        <end position="2207"/>
    </location>
</feature>
<feature type="domain" description="VWFA" evidence="3">
    <location>
        <begin position="116"/>
        <end position="311"/>
    </location>
</feature>
<feature type="compositionally biased region" description="Polar residues" evidence="2">
    <location>
        <begin position="628"/>
        <end position="647"/>
    </location>
</feature>
<dbReference type="InterPro" id="IPR010734">
    <property type="entry name" value="Copine_C"/>
</dbReference>
<dbReference type="Pfam" id="PF07002">
    <property type="entry name" value="Copine"/>
    <property type="match status" value="2"/>
</dbReference>
<dbReference type="InterPro" id="IPR002110">
    <property type="entry name" value="Ankyrin_rpt"/>
</dbReference>
<dbReference type="SMART" id="SM00248">
    <property type="entry name" value="ANK"/>
    <property type="match status" value="8"/>
</dbReference>
<keyword evidence="4" id="KW-1185">Reference proteome</keyword>
<proteinExistence type="predicted"/>
<dbReference type="SMART" id="SM00327">
    <property type="entry name" value="VWA"/>
    <property type="match status" value="1"/>
</dbReference>
<dbReference type="Pfam" id="PF12796">
    <property type="entry name" value="Ank_2"/>
    <property type="match status" value="2"/>
</dbReference>
<dbReference type="GO" id="GO:0071277">
    <property type="term" value="P:cellular response to calcium ion"/>
    <property type="evidence" value="ECO:0007669"/>
    <property type="project" value="TreeGrafter"/>
</dbReference>
<dbReference type="InterPro" id="IPR045052">
    <property type="entry name" value="Copine"/>
</dbReference>
<feature type="repeat" description="ANK" evidence="1">
    <location>
        <begin position="1627"/>
        <end position="1659"/>
    </location>
</feature>
<feature type="region of interest" description="Disordered" evidence="2">
    <location>
        <begin position="879"/>
        <end position="908"/>
    </location>
</feature>
<dbReference type="SUPFAM" id="SSF53300">
    <property type="entry name" value="vWA-like"/>
    <property type="match status" value="1"/>
</dbReference>